<name>A0A2B7IQ05_CUTAC</name>
<feature type="transmembrane region" description="Helical" evidence="1">
    <location>
        <begin position="75"/>
        <end position="95"/>
    </location>
</feature>
<dbReference type="KEGG" id="cacn:RN83_10935"/>
<dbReference type="GeneID" id="92858068"/>
<feature type="transmembrane region" description="Helical" evidence="1">
    <location>
        <begin position="121"/>
        <end position="140"/>
    </location>
</feature>
<accession>A0A2B7IQ05</accession>
<dbReference type="Proteomes" id="UP000226191">
    <property type="component" value="Unassembled WGS sequence"/>
</dbReference>
<proteinExistence type="predicted"/>
<evidence type="ECO:0000313" key="6">
    <source>
        <dbReference type="Proteomes" id="UP000226191"/>
    </source>
</evidence>
<evidence type="ECO:0000313" key="2">
    <source>
        <dbReference type="EMBL" id="AXM07282.1"/>
    </source>
</evidence>
<organism evidence="4 5">
    <name type="scientific">Cutibacterium acnes</name>
    <name type="common">Propionibacterium acnes</name>
    <dbReference type="NCBI Taxonomy" id="1747"/>
    <lineage>
        <taxon>Bacteria</taxon>
        <taxon>Bacillati</taxon>
        <taxon>Actinomycetota</taxon>
        <taxon>Actinomycetes</taxon>
        <taxon>Propionibacteriales</taxon>
        <taxon>Propionibacteriaceae</taxon>
        <taxon>Cutibacterium</taxon>
    </lineage>
</organism>
<sequence length="232" mass="23950">MLSFLAAAFALGIAGFDPLGSLVLLAALGLGVRRRGVVTLLVTSVGTSAGFGIAGVLGLGALLTRLGVHGFHVPHVVWVCLVTVLGVVFVAWAAWRSRPGAPTKDFGGDTSAAPRSTAPRALAVSGLLVGLSSLIDPAFWAMLVHAAHLPHQSWAVVESLIWVACSHSLLIVLVIAYLIGGPDRVASMVTGIRESHAVAVRRGISALLAAFGILLLADVIGVVATGQWFFEI</sequence>
<reference evidence="4 5" key="2">
    <citation type="submission" date="2017-02" db="EMBL/GenBank/DDBJ databases">
        <title>Prevalence of linear plasmids in Propionibacterium acnes isolates obtained from cancerous prostatic tissue.</title>
        <authorList>
            <person name="Davidsson S."/>
            <person name="Bruggemann H."/>
        </authorList>
    </citation>
    <scope>NUCLEOTIDE SEQUENCE [LARGE SCALE GENOMIC DNA]</scope>
    <source>
        <strain evidence="4 5">09-9</strain>
    </source>
</reference>
<dbReference type="Proteomes" id="UP000256621">
    <property type="component" value="Chromosome"/>
</dbReference>
<evidence type="ECO:0000313" key="3">
    <source>
        <dbReference type="EMBL" id="PGF33870.1"/>
    </source>
</evidence>
<evidence type="ECO:0000313" key="7">
    <source>
        <dbReference type="Proteomes" id="UP000256621"/>
    </source>
</evidence>
<evidence type="ECO:0000313" key="5">
    <source>
        <dbReference type="Proteomes" id="UP000223982"/>
    </source>
</evidence>
<evidence type="ECO:0000313" key="4">
    <source>
        <dbReference type="EMBL" id="PHJ26441.1"/>
    </source>
</evidence>
<dbReference type="RefSeq" id="WP_002514571.1">
    <property type="nucleotide sequence ID" value="NZ_AP019664.1"/>
</dbReference>
<dbReference type="Proteomes" id="UP000223982">
    <property type="component" value="Unassembled WGS sequence"/>
</dbReference>
<feature type="transmembrane region" description="Helical" evidence="1">
    <location>
        <begin position="160"/>
        <end position="179"/>
    </location>
</feature>
<dbReference type="OrthoDB" id="3712385at2"/>
<gene>
    <name evidence="4" type="ORF">APS60_10975</name>
    <name evidence="3" type="ORF">B1B09_08150</name>
    <name evidence="2" type="ORF">DXN06_09220</name>
</gene>
<evidence type="ECO:0000256" key="1">
    <source>
        <dbReference type="SAM" id="Phobius"/>
    </source>
</evidence>
<feature type="transmembrane region" description="Helical" evidence="1">
    <location>
        <begin position="37"/>
        <end position="63"/>
    </location>
</feature>
<feature type="transmembrane region" description="Helical" evidence="1">
    <location>
        <begin position="206"/>
        <end position="230"/>
    </location>
</feature>
<dbReference type="EMBL" id="MVCE01000003">
    <property type="protein sequence ID" value="PGF33870.1"/>
    <property type="molecule type" value="Genomic_DNA"/>
</dbReference>
<keyword evidence="1" id="KW-0812">Transmembrane</keyword>
<feature type="transmembrane region" description="Helical" evidence="1">
    <location>
        <begin position="6"/>
        <end position="30"/>
    </location>
</feature>
<dbReference type="EMBL" id="CP031442">
    <property type="protein sequence ID" value="AXM07282.1"/>
    <property type="molecule type" value="Genomic_DNA"/>
</dbReference>
<dbReference type="AlphaFoldDB" id="A0A2B7IQ05"/>
<keyword evidence="1" id="KW-1133">Transmembrane helix</keyword>
<reference evidence="3 6" key="1">
    <citation type="submission" date="2017-02" db="EMBL/GenBank/DDBJ databases">
        <title>Prevalence of linear plasmids in Cutibacterium acnes isolates obtained from cancerous prostatic tissue.</title>
        <authorList>
            <person name="Davidsson S."/>
            <person name="Bruggemann H."/>
        </authorList>
    </citation>
    <scope>NUCLEOTIDE SEQUENCE [LARGE SCALE GENOMIC DNA]</scope>
    <source>
        <strain evidence="3 6">11-78</strain>
    </source>
</reference>
<keyword evidence="1" id="KW-0472">Membrane</keyword>
<dbReference type="EMBL" id="LKVB01000010">
    <property type="protein sequence ID" value="PHJ26441.1"/>
    <property type="molecule type" value="Genomic_DNA"/>
</dbReference>
<reference evidence="2 7" key="3">
    <citation type="submission" date="2018-08" db="EMBL/GenBank/DDBJ databases">
        <title>Genome sequencing of Cutibacterium acnes KCOM 1315.</title>
        <authorList>
            <person name="Kook J.-K."/>
            <person name="Park S.-N."/>
            <person name="Lim Y.K."/>
        </authorList>
    </citation>
    <scope>NUCLEOTIDE SEQUENCE [LARGE SCALE GENOMIC DNA]</scope>
    <source>
        <strain evidence="2 7">KCOM 1315</strain>
    </source>
</reference>
<protein>
    <submittedName>
        <fullName evidence="4">Uncharacterized protein</fullName>
    </submittedName>
</protein>